<reference evidence="2" key="1">
    <citation type="submission" date="2020-05" db="EMBL/GenBank/DDBJ databases">
        <title>Novel species in genus Nocardioides.</title>
        <authorList>
            <person name="Zhang G."/>
        </authorList>
    </citation>
    <scope>NUCLEOTIDE SEQUENCE [LARGE SCALE GENOMIC DNA]</scope>
    <source>
        <strain evidence="2">zg-1050</strain>
    </source>
</reference>
<name>A0A6M8J172_9ACTN</name>
<keyword evidence="2" id="KW-1185">Reference proteome</keyword>
<dbReference type="EMBL" id="CP053716">
    <property type="protein sequence ID" value="QKF07357.1"/>
    <property type="molecule type" value="Genomic_DNA"/>
</dbReference>
<dbReference type="Proteomes" id="UP000503297">
    <property type="component" value="Chromosome"/>
</dbReference>
<dbReference type="RefSeq" id="WP_172300782.1">
    <property type="nucleotide sequence ID" value="NZ_CP053716.1"/>
</dbReference>
<dbReference type="KEGG" id="bwa:HLV38_03905"/>
<dbReference type="Gene3D" id="2.60.120.1140">
    <property type="entry name" value="Protein of unknown function DUF192"/>
    <property type="match status" value="1"/>
</dbReference>
<accession>A0A6M8J172</accession>
<proteinExistence type="predicted"/>
<dbReference type="InterPro" id="IPR038695">
    <property type="entry name" value="Saro_0823-like_sf"/>
</dbReference>
<gene>
    <name evidence="1" type="ORF">HLV38_03905</name>
</gene>
<evidence type="ECO:0000313" key="1">
    <source>
        <dbReference type="EMBL" id="QKF07357.1"/>
    </source>
</evidence>
<dbReference type="AlphaFoldDB" id="A0A6M8J172"/>
<protein>
    <submittedName>
        <fullName evidence="1">DUF192 domain-containing protein</fullName>
    </submittedName>
</protein>
<sequence>MEPLTVASGVAERLRGLLGQRACGGVLMLTPCWDIHTFGMTCDLDVAFVSREGVVLASHREVRPRSRLRCRGARSVLERIASRREPWFTAGDRLALTGSEVDVREHALRESPTASVDADGFDMRTDSADRDIAVAHGGDSHKAVGPCGSRLARARCAAERALAAEGGWR</sequence>
<organism evidence="1 2">
    <name type="scientific">Berryella wangjianweii</name>
    <dbReference type="NCBI Taxonomy" id="2734634"/>
    <lineage>
        <taxon>Bacteria</taxon>
        <taxon>Bacillati</taxon>
        <taxon>Actinomycetota</taxon>
        <taxon>Coriobacteriia</taxon>
        <taxon>Eggerthellales</taxon>
        <taxon>Eggerthellaceae</taxon>
        <taxon>Berryella</taxon>
    </lineage>
</organism>
<evidence type="ECO:0000313" key="2">
    <source>
        <dbReference type="Proteomes" id="UP000503297"/>
    </source>
</evidence>